<dbReference type="InterPro" id="IPR013332">
    <property type="entry name" value="KPR_N"/>
</dbReference>
<dbReference type="Proteomes" id="UP000561326">
    <property type="component" value="Unassembled WGS sequence"/>
</dbReference>
<gene>
    <name evidence="2" type="ORF">HF838_05070</name>
</gene>
<dbReference type="Pfam" id="PF02558">
    <property type="entry name" value="ApbA"/>
    <property type="match status" value="1"/>
</dbReference>
<comment type="caution">
    <text evidence="2">The sequence shown here is derived from an EMBL/GenBank/DDBJ whole genome shotgun (WGS) entry which is preliminary data.</text>
</comment>
<organism evidence="2 3">
    <name type="scientific">Aneurinibacillus aneurinilyticus</name>
    <name type="common">Bacillus aneurinolyticus</name>
    <dbReference type="NCBI Taxonomy" id="1391"/>
    <lineage>
        <taxon>Bacteria</taxon>
        <taxon>Bacillati</taxon>
        <taxon>Bacillota</taxon>
        <taxon>Bacilli</taxon>
        <taxon>Bacillales</taxon>
        <taxon>Paenibacillaceae</taxon>
        <taxon>Aneurinibacillus group</taxon>
        <taxon>Aneurinibacillus</taxon>
    </lineage>
</organism>
<evidence type="ECO:0000313" key="3">
    <source>
        <dbReference type="Proteomes" id="UP000561326"/>
    </source>
</evidence>
<sequence>MDRYFSTGYTRMGGRARHQRCIAQQKTKNAHLSPRKESSYPCPKFPLLNGYQHFASLKKAFGEKNVLGGLCFIETALDQEGTIIQTSPRHDIVFGEWKGGISERTTILLRHLDKAGFAAILSKNIQRDMEKGLPVETDHLHGSLLALTSLEQGLYPVLGAVYGGLKVYETTLVP</sequence>
<dbReference type="AlphaFoldDB" id="A0A848CTF1"/>
<reference evidence="2 3" key="1">
    <citation type="submission" date="2020-04" db="EMBL/GenBank/DDBJ databases">
        <authorList>
            <person name="Hitch T.C.A."/>
            <person name="Wylensek D."/>
            <person name="Clavel T."/>
        </authorList>
    </citation>
    <scope>NUCLEOTIDE SEQUENCE [LARGE SCALE GENOMIC DNA]</scope>
    <source>
        <strain evidence="2 3">WB01_D5_05</strain>
    </source>
</reference>
<proteinExistence type="predicted"/>
<accession>A0A848CTF1</accession>
<protein>
    <recommendedName>
        <fullName evidence="1">Ketopantoate reductase N-terminal domain-containing protein</fullName>
    </recommendedName>
</protein>
<dbReference type="Gene3D" id="3.40.50.720">
    <property type="entry name" value="NAD(P)-binding Rossmann-like Domain"/>
    <property type="match status" value="1"/>
</dbReference>
<evidence type="ECO:0000313" key="2">
    <source>
        <dbReference type="EMBL" id="NME97629.1"/>
    </source>
</evidence>
<name>A0A848CTF1_ANEAE</name>
<evidence type="ECO:0000259" key="1">
    <source>
        <dbReference type="Pfam" id="PF02558"/>
    </source>
</evidence>
<dbReference type="EMBL" id="JABAGO010000005">
    <property type="protein sequence ID" value="NME97629.1"/>
    <property type="molecule type" value="Genomic_DNA"/>
</dbReference>
<feature type="domain" description="Ketopantoate reductase N-terminal" evidence="1">
    <location>
        <begin position="46"/>
        <end position="98"/>
    </location>
</feature>